<dbReference type="GO" id="GO:0005886">
    <property type="term" value="C:plasma membrane"/>
    <property type="evidence" value="ECO:0007669"/>
    <property type="project" value="UniProtKB-SubCell"/>
</dbReference>
<feature type="domain" description="Trypanosome variant surface glycoprotein B-type N-terminal" evidence="10">
    <location>
        <begin position="6"/>
        <end position="284"/>
    </location>
</feature>
<evidence type="ECO:0000259" key="10">
    <source>
        <dbReference type="Pfam" id="PF13206"/>
    </source>
</evidence>
<keyword evidence="8" id="KW-0449">Lipoprotein</keyword>
<evidence type="ECO:0000256" key="5">
    <source>
        <dbReference type="ARBA" id="ARBA00022729"/>
    </source>
</evidence>
<accession>A0A1J0RBL0</accession>
<keyword evidence="5" id="KW-0732">Signal</keyword>
<comment type="subcellular location">
    <subcellularLocation>
        <location evidence="2">Cell membrane</location>
        <topology evidence="2">Lipid-anchor</topology>
        <topology evidence="2">GPI-anchor</topology>
    </subcellularLocation>
</comment>
<evidence type="ECO:0000256" key="8">
    <source>
        <dbReference type="ARBA" id="ARBA00023288"/>
    </source>
</evidence>
<keyword evidence="7" id="KW-0325">Glycoprotein</keyword>
<reference evidence="11" key="1">
    <citation type="submission" date="2016-08" db="EMBL/GenBank/DDBJ databases">
        <title>VSG repertoire of Trypanosoma brucei EATRO 1125.</title>
        <authorList>
            <person name="Cross G.A."/>
        </authorList>
    </citation>
    <scope>NUCLEOTIDE SEQUENCE</scope>
    <source>
        <strain evidence="11">EATRO 1125</strain>
    </source>
</reference>
<dbReference type="Pfam" id="PF13206">
    <property type="entry name" value="VSG_B"/>
    <property type="match status" value="1"/>
</dbReference>
<keyword evidence="6" id="KW-0472">Membrane</keyword>
<evidence type="ECO:0000256" key="9">
    <source>
        <dbReference type="SAM" id="MobiDB-lite"/>
    </source>
</evidence>
<dbReference type="InterPro" id="IPR025932">
    <property type="entry name" value="Trypano_VSG_B_N_dom"/>
</dbReference>
<evidence type="ECO:0000256" key="4">
    <source>
        <dbReference type="ARBA" id="ARBA00022622"/>
    </source>
</evidence>
<protein>
    <submittedName>
        <fullName evidence="11">Variant surface glycoprotein 1125.4985</fullName>
    </submittedName>
</protein>
<dbReference type="VEuPathDB" id="TriTrypDB:Tbg972.3.100"/>
<proteinExistence type="predicted"/>
<keyword evidence="4" id="KW-0336">GPI-anchor</keyword>
<dbReference type="GO" id="GO:0098552">
    <property type="term" value="C:side of membrane"/>
    <property type="evidence" value="ECO:0007669"/>
    <property type="project" value="UniProtKB-KW"/>
</dbReference>
<feature type="region of interest" description="Disordered" evidence="9">
    <location>
        <begin position="394"/>
        <end position="413"/>
    </location>
</feature>
<evidence type="ECO:0000313" key="11">
    <source>
        <dbReference type="EMBL" id="APD75166.1"/>
    </source>
</evidence>
<dbReference type="VEuPathDB" id="TriTrypDB:Tb427_000338500"/>
<sequence>MFFKDHTATKPNSKPSDANVKHAMWDGMWPTWLEAETQLRGNSPDKDIEAADMVHLYNRSRAMAAKAAATYSAIAPDSPNADKIDNGKAEETLAQAVYSKKAAPADQPTAKKVPSTSATHTRDKVCTTTDTNKLQAMLSAAACLCHKLVASSTEGARGAPVQQATGWTDTNTYPSGTDLQALVNSCGRKSNKVLTGSDLKTKLNNVLNLIKVKDEDGYLGSYINRYSGNSANGLCVKFTGYDRDPDSAINEIKLLQPLIELANELSIREKHNAADKAASQQLKNLLEKVKATSTVITLYPQLTEPPATAVSTKIPASTDKTQEECGKHHASQENCTRAECDYDTTAADGKNANLNQENKARQEQDRQFQGKQLQLVVKDTKPRVTVRLTKKMASKIVHEGRSKEGEDELEKEK</sequence>
<comment type="function">
    <text evidence="1">VSG forms a coat on the surface of the parasite. The trypanosome evades the immune response of the host by expressing a series of antigenically distinct VSGs from an estimated 1000 VSG genes.</text>
</comment>
<evidence type="ECO:0000256" key="6">
    <source>
        <dbReference type="ARBA" id="ARBA00023136"/>
    </source>
</evidence>
<evidence type="ECO:0000256" key="1">
    <source>
        <dbReference type="ARBA" id="ARBA00002523"/>
    </source>
</evidence>
<evidence type="ECO:0000256" key="2">
    <source>
        <dbReference type="ARBA" id="ARBA00004609"/>
    </source>
</evidence>
<dbReference type="AlphaFoldDB" id="A0A1J0RBL0"/>
<name>A0A1J0RBL0_9TRYP</name>
<evidence type="ECO:0000256" key="7">
    <source>
        <dbReference type="ARBA" id="ARBA00023180"/>
    </source>
</evidence>
<keyword evidence="3" id="KW-1003">Cell membrane</keyword>
<dbReference type="EMBL" id="KX701210">
    <property type="protein sequence ID" value="APD75166.1"/>
    <property type="molecule type" value="Genomic_DNA"/>
</dbReference>
<evidence type="ECO:0000256" key="3">
    <source>
        <dbReference type="ARBA" id="ARBA00022475"/>
    </source>
</evidence>
<organism evidence="11">
    <name type="scientific">Trypanosoma brucei</name>
    <dbReference type="NCBI Taxonomy" id="5691"/>
    <lineage>
        <taxon>Eukaryota</taxon>
        <taxon>Discoba</taxon>
        <taxon>Euglenozoa</taxon>
        <taxon>Kinetoplastea</taxon>
        <taxon>Metakinetoplastina</taxon>
        <taxon>Trypanosomatida</taxon>
        <taxon>Trypanosomatidae</taxon>
        <taxon>Trypanosoma</taxon>
    </lineage>
</organism>
<feature type="compositionally biased region" description="Basic and acidic residues" evidence="9">
    <location>
        <begin position="396"/>
        <end position="413"/>
    </location>
</feature>
<feature type="region of interest" description="Disordered" evidence="9">
    <location>
        <begin position="99"/>
        <end position="121"/>
    </location>
</feature>